<feature type="domain" description="Arginyl tRNA synthetase N-terminal" evidence="14">
    <location>
        <begin position="5"/>
        <end position="90"/>
    </location>
</feature>
<dbReference type="GO" id="GO:0004814">
    <property type="term" value="F:arginine-tRNA ligase activity"/>
    <property type="evidence" value="ECO:0007669"/>
    <property type="project" value="UniProtKB-UniRule"/>
</dbReference>
<keyword evidence="8 11" id="KW-0648">Protein biosynthesis</keyword>
<keyword evidence="6 11" id="KW-0547">Nucleotide-binding</keyword>
<evidence type="ECO:0000256" key="9">
    <source>
        <dbReference type="ARBA" id="ARBA00023146"/>
    </source>
</evidence>
<evidence type="ECO:0000259" key="14">
    <source>
        <dbReference type="SMART" id="SM01016"/>
    </source>
</evidence>
<evidence type="ECO:0000256" key="6">
    <source>
        <dbReference type="ARBA" id="ARBA00022741"/>
    </source>
</evidence>
<evidence type="ECO:0000256" key="10">
    <source>
        <dbReference type="ARBA" id="ARBA00049339"/>
    </source>
</evidence>
<dbReference type="PANTHER" id="PTHR11956:SF5">
    <property type="entry name" value="ARGININE--TRNA LIGASE, CYTOPLASMIC"/>
    <property type="match status" value="1"/>
</dbReference>
<evidence type="ECO:0000313" key="15">
    <source>
        <dbReference type="EMBL" id="CAA9515539.1"/>
    </source>
</evidence>
<dbReference type="Pfam" id="PF05746">
    <property type="entry name" value="DALR_1"/>
    <property type="match status" value="1"/>
</dbReference>
<feature type="short sequence motif" description="'HIGH' region" evidence="11">
    <location>
        <begin position="126"/>
        <end position="136"/>
    </location>
</feature>
<evidence type="ECO:0000256" key="4">
    <source>
        <dbReference type="ARBA" id="ARBA00022490"/>
    </source>
</evidence>
<dbReference type="Gene3D" id="1.10.730.10">
    <property type="entry name" value="Isoleucyl-tRNA Synthetase, Domain 1"/>
    <property type="match status" value="1"/>
</dbReference>
<evidence type="ECO:0000259" key="13">
    <source>
        <dbReference type="SMART" id="SM00836"/>
    </source>
</evidence>
<keyword evidence="9 11" id="KW-0030">Aminoacyl-tRNA synthetase</keyword>
<dbReference type="FunFam" id="1.10.730.10:FF:000006">
    <property type="entry name" value="Arginyl-tRNA synthetase 2, mitochondrial"/>
    <property type="match status" value="1"/>
</dbReference>
<dbReference type="SUPFAM" id="SSF55190">
    <property type="entry name" value="Arginyl-tRNA synthetase (ArgRS), N-terminal 'additional' domain"/>
    <property type="match status" value="1"/>
</dbReference>
<keyword evidence="4 11" id="KW-0963">Cytoplasm</keyword>
<evidence type="ECO:0000256" key="5">
    <source>
        <dbReference type="ARBA" id="ARBA00022598"/>
    </source>
</evidence>
<dbReference type="GO" id="GO:0005524">
    <property type="term" value="F:ATP binding"/>
    <property type="evidence" value="ECO:0007669"/>
    <property type="project" value="UniProtKB-UniRule"/>
</dbReference>
<dbReference type="EC" id="6.1.1.19" evidence="11"/>
<dbReference type="EMBL" id="CADCVT010000281">
    <property type="protein sequence ID" value="CAA9515539.1"/>
    <property type="molecule type" value="Genomic_DNA"/>
</dbReference>
<keyword evidence="7 11" id="KW-0067">ATP-binding</keyword>
<keyword evidence="5 11" id="KW-0436">Ligase</keyword>
<dbReference type="PANTHER" id="PTHR11956">
    <property type="entry name" value="ARGINYL-TRNA SYNTHETASE"/>
    <property type="match status" value="1"/>
</dbReference>
<evidence type="ECO:0000256" key="2">
    <source>
        <dbReference type="ARBA" id="ARBA00005594"/>
    </source>
</evidence>
<dbReference type="NCBIfam" id="TIGR00456">
    <property type="entry name" value="argS"/>
    <property type="match status" value="1"/>
</dbReference>
<reference evidence="15" key="1">
    <citation type="submission" date="2020-02" db="EMBL/GenBank/DDBJ databases">
        <authorList>
            <person name="Meier V. D."/>
        </authorList>
    </citation>
    <scope>NUCLEOTIDE SEQUENCE</scope>
    <source>
        <strain evidence="15">AVDCRST_MAG85</strain>
    </source>
</reference>
<dbReference type="InterPro" id="IPR009080">
    <property type="entry name" value="tRNAsynth_Ia_anticodon-bd"/>
</dbReference>
<organism evidence="15">
    <name type="scientific">uncultured Solirubrobacteraceae bacterium</name>
    <dbReference type="NCBI Taxonomy" id="1162706"/>
    <lineage>
        <taxon>Bacteria</taxon>
        <taxon>Bacillati</taxon>
        <taxon>Actinomycetota</taxon>
        <taxon>Thermoleophilia</taxon>
        <taxon>Solirubrobacterales</taxon>
        <taxon>Solirubrobacteraceae</taxon>
        <taxon>environmental samples</taxon>
    </lineage>
</organism>
<dbReference type="InterPro" id="IPR035684">
    <property type="entry name" value="ArgRS_core"/>
</dbReference>
<dbReference type="FunFam" id="3.40.50.620:FF:000116">
    <property type="entry name" value="Arginine--tRNA ligase"/>
    <property type="match status" value="1"/>
</dbReference>
<dbReference type="SMART" id="SM01016">
    <property type="entry name" value="Arg_tRNA_synt_N"/>
    <property type="match status" value="1"/>
</dbReference>
<dbReference type="InterPro" id="IPR008909">
    <property type="entry name" value="DALR_anticod-bd"/>
</dbReference>
<dbReference type="SMART" id="SM00836">
    <property type="entry name" value="DALR_1"/>
    <property type="match status" value="1"/>
</dbReference>
<comment type="subunit">
    <text evidence="3 11">Monomer.</text>
</comment>
<gene>
    <name evidence="11" type="primary">argS</name>
    <name evidence="15" type="ORF">AVDCRST_MAG85-2588</name>
</gene>
<sequence length="585" mass="64528">MSPLETLTAALRDAVTTRFGDDVTLDYGKLVQRNRGGQHGDLQVNAAFPLAKQVRRNPTEIAEELAAAIDASPVLEPGEVSGKAFVNFRIRDAWLAGEIARLASSADAMLSPAAKAEHVYVDFSSPNVAKEMHVGHLRSTIIGDSLSRLFEARGHTVERISHVGDWGTQFGMLIQYLQEEVEEDTVAGLSIADLDSLYKASKKRFDDDAAFADRARQAVVALQSGEPGARSTWEALCAASRSEFSDIYERLDVEVQEVGESFYQPLLADVVRDLEELGMLEVSDGARVVFVEGFETREGTPLPLIIQKADGGYNYATTDLAAIRHRVSQGADRMLYVVDHGQSQHFQMVYAVARRAGWLPDDVVCEHVPFGLVLGEDGKRLRTRSGENVRLRELLDEAEERGRRLALARAAETESDRPESEVAETGALLGLSAVKYSELSHHRMTNYVFSFDKMVSLEGNTAPYLLYAYARIRGIRDAAHARLEEGSLQGVRTDAETLEGPERSLAQILVDFEDVVDRATVQLQPSDVTEYLFQLSQEFNRFYESSRVVSDEDGVDVTRLRLCEVTAATLGAGLSVLGVRVVDRV</sequence>
<feature type="domain" description="DALR anticodon binding" evidence="13">
    <location>
        <begin position="465"/>
        <end position="585"/>
    </location>
</feature>
<dbReference type="AlphaFoldDB" id="A0A6J4T6P7"/>
<protein>
    <recommendedName>
        <fullName evidence="11">Arginine--tRNA ligase</fullName>
        <ecNumber evidence="11">6.1.1.19</ecNumber>
    </recommendedName>
    <alternativeName>
        <fullName evidence="11">Arginyl-tRNA synthetase</fullName>
        <shortName evidence="11">ArgRS</shortName>
    </alternativeName>
</protein>
<comment type="catalytic activity">
    <reaction evidence="10 11">
        <text>tRNA(Arg) + L-arginine + ATP = L-arginyl-tRNA(Arg) + AMP + diphosphate</text>
        <dbReference type="Rhea" id="RHEA:20301"/>
        <dbReference type="Rhea" id="RHEA-COMP:9658"/>
        <dbReference type="Rhea" id="RHEA-COMP:9673"/>
        <dbReference type="ChEBI" id="CHEBI:30616"/>
        <dbReference type="ChEBI" id="CHEBI:32682"/>
        <dbReference type="ChEBI" id="CHEBI:33019"/>
        <dbReference type="ChEBI" id="CHEBI:78442"/>
        <dbReference type="ChEBI" id="CHEBI:78513"/>
        <dbReference type="ChEBI" id="CHEBI:456215"/>
        <dbReference type="EC" id="6.1.1.19"/>
    </reaction>
</comment>
<dbReference type="InterPro" id="IPR036695">
    <property type="entry name" value="Arg-tRNA-synth_N_sf"/>
</dbReference>
<comment type="subcellular location">
    <subcellularLocation>
        <location evidence="1 11">Cytoplasm</location>
    </subcellularLocation>
</comment>
<dbReference type="InterPro" id="IPR001278">
    <property type="entry name" value="Arg-tRNA-ligase"/>
</dbReference>
<dbReference type="HAMAP" id="MF_00123">
    <property type="entry name" value="Arg_tRNA_synth"/>
    <property type="match status" value="1"/>
</dbReference>
<dbReference type="SUPFAM" id="SSF52374">
    <property type="entry name" value="Nucleotidylyl transferase"/>
    <property type="match status" value="1"/>
</dbReference>
<evidence type="ECO:0000256" key="8">
    <source>
        <dbReference type="ARBA" id="ARBA00022917"/>
    </source>
</evidence>
<dbReference type="Pfam" id="PF03485">
    <property type="entry name" value="Arg_tRNA_synt_N"/>
    <property type="match status" value="1"/>
</dbReference>
<evidence type="ECO:0000256" key="3">
    <source>
        <dbReference type="ARBA" id="ARBA00011245"/>
    </source>
</evidence>
<evidence type="ECO:0000256" key="12">
    <source>
        <dbReference type="RuleBase" id="RU363038"/>
    </source>
</evidence>
<dbReference type="PROSITE" id="PS00178">
    <property type="entry name" value="AA_TRNA_LIGASE_I"/>
    <property type="match status" value="1"/>
</dbReference>
<dbReference type="InterPro" id="IPR001412">
    <property type="entry name" value="aa-tRNA-synth_I_CS"/>
</dbReference>
<dbReference type="Gene3D" id="3.30.1360.70">
    <property type="entry name" value="Arginyl tRNA synthetase N-terminal domain"/>
    <property type="match status" value="1"/>
</dbReference>
<dbReference type="InterPro" id="IPR014729">
    <property type="entry name" value="Rossmann-like_a/b/a_fold"/>
</dbReference>
<dbReference type="Pfam" id="PF00750">
    <property type="entry name" value="tRNA-synt_1d"/>
    <property type="match status" value="1"/>
</dbReference>
<dbReference type="SUPFAM" id="SSF47323">
    <property type="entry name" value="Anticodon-binding domain of a subclass of class I aminoacyl-tRNA synthetases"/>
    <property type="match status" value="1"/>
</dbReference>
<name>A0A6J4T6P7_9ACTN</name>
<dbReference type="GO" id="GO:0006420">
    <property type="term" value="P:arginyl-tRNA aminoacylation"/>
    <property type="evidence" value="ECO:0007669"/>
    <property type="project" value="UniProtKB-UniRule"/>
</dbReference>
<proteinExistence type="inferred from homology"/>
<dbReference type="PRINTS" id="PR01038">
    <property type="entry name" value="TRNASYNTHARG"/>
</dbReference>
<comment type="similarity">
    <text evidence="2 11 12">Belongs to the class-I aminoacyl-tRNA synthetase family.</text>
</comment>
<accession>A0A6J4T6P7</accession>
<evidence type="ECO:0000256" key="7">
    <source>
        <dbReference type="ARBA" id="ARBA00022840"/>
    </source>
</evidence>
<dbReference type="Gene3D" id="3.40.50.620">
    <property type="entry name" value="HUPs"/>
    <property type="match status" value="1"/>
</dbReference>
<evidence type="ECO:0000256" key="11">
    <source>
        <dbReference type="HAMAP-Rule" id="MF_00123"/>
    </source>
</evidence>
<evidence type="ECO:0000256" key="1">
    <source>
        <dbReference type="ARBA" id="ARBA00004496"/>
    </source>
</evidence>
<dbReference type="GO" id="GO:0005737">
    <property type="term" value="C:cytoplasm"/>
    <property type="evidence" value="ECO:0007669"/>
    <property type="project" value="UniProtKB-SubCell"/>
</dbReference>
<dbReference type="InterPro" id="IPR005148">
    <property type="entry name" value="Arg-tRNA-synth_N"/>
</dbReference>
<dbReference type="CDD" id="cd00671">
    <property type="entry name" value="ArgRS_core"/>
    <property type="match status" value="1"/>
</dbReference>